<accession>A0A4R7BVL0</accession>
<evidence type="ECO:0000259" key="2">
    <source>
        <dbReference type="Pfam" id="PF06791"/>
    </source>
</evidence>
<dbReference type="RefSeq" id="WP_166652537.1">
    <property type="nucleotide sequence ID" value="NZ_SNZR01000014.1"/>
</dbReference>
<dbReference type="InterPro" id="IPR009628">
    <property type="entry name" value="Phage_tape_measure_N"/>
</dbReference>
<proteinExistence type="predicted"/>
<sequence length="725" mass="78347">MVSMNQLRQSVLIETTITGAEEATAKLQAVGKAQDQVSASAEKMGAAQERVGQSFRTTTPDFDKWRSRLDVVHRAEQNYARDERMAQRFVANGRSIEEVNAVLDISRQRVDQARARFGSLGEANDNLTKKIGLQRYEWINLGRQMQDVVTMGAMGMSPMQIATSQGAQFFDIFASAQAGPVAALKAVGPYAAALGGLAATFGVAGKAAWDFASSQRDLERSLMGVGKMSGATVQGINRLADETAEAAKLSVGATREMMATFAASGKIGQESFADLSIATSRYAKAAGMDLPEASARMTQAMRDPVKGAMELNERLGFLNGTTLTTIERQVAFGDRAGATRTLINAMSVTLQEAAGHTNAWSAAIDSAIRKLAYLYELTGRKVMNALGPTDEQQLATALETRKNLSSQLSGNSLWSGYLNFRGAGKELSELEDRITDLQERIRRRGAQAMADARTATANQASLQNKSIIDAMTPNASEMLRLQTWKSSLEEALRLGQGTTQTEATLKRINELLLAGGQAARDMLRDAKTAADQAGMLPVPRARAQAEEARQRAVEAANGDRLLLKNAQDVFDQTMRGIGTQNSFVPQRDFNMRLEEMQRSLETQRQAFGQPTEAAETLQARLDMLNEAARYGQSVTDRYGAGWEALAAQMGRAKAATDELQRSQQNAIAGMDEMRSGSRGLITGMFSDLRQGKDPLANLTAAAGTFTDRLFAPANDGTTADDRVAA</sequence>
<comment type="caution">
    <text evidence="3">The sequence shown here is derived from an EMBL/GenBank/DDBJ whole genome shotgun (WGS) entry which is preliminary data.</text>
</comment>
<protein>
    <submittedName>
        <fullName evidence="3">Phage-related minor tail protein</fullName>
    </submittedName>
</protein>
<gene>
    <name evidence="3" type="ORF">EV668_3600</name>
</gene>
<keyword evidence="1" id="KW-0175">Coiled coil</keyword>
<dbReference type="Pfam" id="PF06791">
    <property type="entry name" value="TMP_2"/>
    <property type="match status" value="1"/>
</dbReference>
<dbReference type="EMBL" id="SNZR01000014">
    <property type="protein sequence ID" value="TDR89112.1"/>
    <property type="molecule type" value="Genomic_DNA"/>
</dbReference>
<keyword evidence="4" id="KW-1185">Reference proteome</keyword>
<organism evidence="3 4">
    <name type="scientific">Enterovirga rhinocerotis</name>
    <dbReference type="NCBI Taxonomy" id="1339210"/>
    <lineage>
        <taxon>Bacteria</taxon>
        <taxon>Pseudomonadati</taxon>
        <taxon>Pseudomonadota</taxon>
        <taxon>Alphaproteobacteria</taxon>
        <taxon>Hyphomicrobiales</taxon>
        <taxon>Methylobacteriaceae</taxon>
        <taxon>Enterovirga</taxon>
    </lineage>
</organism>
<feature type="coiled-coil region" evidence="1">
    <location>
        <begin position="420"/>
        <end position="447"/>
    </location>
</feature>
<evidence type="ECO:0000313" key="4">
    <source>
        <dbReference type="Proteomes" id="UP000295122"/>
    </source>
</evidence>
<reference evidence="3 4" key="1">
    <citation type="submission" date="2019-03" db="EMBL/GenBank/DDBJ databases">
        <title>Genomic Encyclopedia of Type Strains, Phase IV (KMG-IV): sequencing the most valuable type-strain genomes for metagenomic binning, comparative biology and taxonomic classification.</title>
        <authorList>
            <person name="Goeker M."/>
        </authorList>
    </citation>
    <scope>NUCLEOTIDE SEQUENCE [LARGE SCALE GENOMIC DNA]</scope>
    <source>
        <strain evidence="3 4">DSM 25903</strain>
    </source>
</reference>
<dbReference type="AlphaFoldDB" id="A0A4R7BVL0"/>
<evidence type="ECO:0000256" key="1">
    <source>
        <dbReference type="SAM" id="Coils"/>
    </source>
</evidence>
<dbReference type="Proteomes" id="UP000295122">
    <property type="component" value="Unassembled WGS sequence"/>
</dbReference>
<feature type="domain" description="Bacteriophage tail tape measure N-terminal" evidence="2">
    <location>
        <begin position="126"/>
        <end position="326"/>
    </location>
</feature>
<name>A0A4R7BVL0_9HYPH</name>
<evidence type="ECO:0000313" key="3">
    <source>
        <dbReference type="EMBL" id="TDR89112.1"/>
    </source>
</evidence>